<protein>
    <recommendedName>
        <fullName evidence="1">Polymerase beta nucleotidyltransferase domain-containing protein</fullName>
    </recommendedName>
</protein>
<organism evidence="2 3">
    <name type="scientific">bacterium (Candidatus Gribaldobacteria) CG23_combo_of_CG06-09_8_20_14_all_37_87_8</name>
    <dbReference type="NCBI Taxonomy" id="2014278"/>
    <lineage>
        <taxon>Bacteria</taxon>
        <taxon>Candidatus Gribaldobacteria</taxon>
    </lineage>
</organism>
<dbReference type="Pfam" id="PF18765">
    <property type="entry name" value="Polbeta"/>
    <property type="match status" value="1"/>
</dbReference>
<dbReference type="SUPFAM" id="SSF81301">
    <property type="entry name" value="Nucleotidyltransferase"/>
    <property type="match status" value="1"/>
</dbReference>
<dbReference type="Gene3D" id="3.30.460.10">
    <property type="entry name" value="Beta Polymerase, domain 2"/>
    <property type="match status" value="1"/>
</dbReference>
<dbReference type="PANTHER" id="PTHR43852:SF3">
    <property type="entry name" value="NUCLEOTIDYLTRANSFERASE"/>
    <property type="match status" value="1"/>
</dbReference>
<dbReference type="InterPro" id="IPR043519">
    <property type="entry name" value="NT_sf"/>
</dbReference>
<dbReference type="CDD" id="cd05403">
    <property type="entry name" value="NT_KNTase_like"/>
    <property type="match status" value="1"/>
</dbReference>
<dbReference type="InterPro" id="IPR041633">
    <property type="entry name" value="Polbeta"/>
</dbReference>
<reference evidence="2 3" key="1">
    <citation type="submission" date="2017-09" db="EMBL/GenBank/DDBJ databases">
        <title>Depth-based differentiation of microbial function through sediment-hosted aquifers and enrichment of novel symbionts in the deep terrestrial subsurface.</title>
        <authorList>
            <person name="Probst A.J."/>
            <person name="Ladd B."/>
            <person name="Jarett J.K."/>
            <person name="Geller-Mcgrath D.E."/>
            <person name="Sieber C.M."/>
            <person name="Emerson J.B."/>
            <person name="Anantharaman K."/>
            <person name="Thomas B.C."/>
            <person name="Malmstrom R."/>
            <person name="Stieglmeier M."/>
            <person name="Klingl A."/>
            <person name="Woyke T."/>
            <person name="Ryan C.M."/>
            <person name="Banfield J.F."/>
        </authorList>
    </citation>
    <scope>NUCLEOTIDE SEQUENCE [LARGE SCALE GENOMIC DNA]</scope>
    <source>
        <strain evidence="2">CG23_combo_of_CG06-09_8_20_14_all_37_87_8</strain>
    </source>
</reference>
<name>A0A2G9ZFF7_9BACT</name>
<dbReference type="EMBL" id="PCSB01000021">
    <property type="protein sequence ID" value="PIP31894.1"/>
    <property type="molecule type" value="Genomic_DNA"/>
</dbReference>
<evidence type="ECO:0000313" key="3">
    <source>
        <dbReference type="Proteomes" id="UP000230447"/>
    </source>
</evidence>
<proteinExistence type="predicted"/>
<gene>
    <name evidence="2" type="ORF">COX24_01050</name>
</gene>
<sequence length="138" mass="16318">MLELNKEQKKKLIEQIAKKYGLTMLLLFGSRVDGTFRKDSDFDIAYLSKKKLDFLQEAKLSMALSPVCENENIDLSNLETASPLLLYGIFQNCRMLFVDDPYRFYSMRVYAFKQYVEAQPLFELKFQRLQEKIKSYQL</sequence>
<evidence type="ECO:0000259" key="1">
    <source>
        <dbReference type="Pfam" id="PF18765"/>
    </source>
</evidence>
<dbReference type="Proteomes" id="UP000230447">
    <property type="component" value="Unassembled WGS sequence"/>
</dbReference>
<dbReference type="PANTHER" id="PTHR43852">
    <property type="entry name" value="NUCLEOTIDYLTRANSFERASE"/>
    <property type="match status" value="1"/>
</dbReference>
<dbReference type="InterPro" id="IPR052930">
    <property type="entry name" value="TA_antitoxin_MntA"/>
</dbReference>
<evidence type="ECO:0000313" key="2">
    <source>
        <dbReference type="EMBL" id="PIP31894.1"/>
    </source>
</evidence>
<dbReference type="AlphaFoldDB" id="A0A2G9ZFF7"/>
<dbReference type="NCBIfam" id="NF047752">
    <property type="entry name" value="MntA_antitoxin"/>
    <property type="match status" value="1"/>
</dbReference>
<comment type="caution">
    <text evidence="2">The sequence shown here is derived from an EMBL/GenBank/DDBJ whole genome shotgun (WGS) entry which is preliminary data.</text>
</comment>
<feature type="domain" description="Polymerase beta nucleotidyltransferase" evidence="1">
    <location>
        <begin position="13"/>
        <end position="100"/>
    </location>
</feature>
<accession>A0A2G9ZFF7</accession>